<dbReference type="SUPFAM" id="SSF51735">
    <property type="entry name" value="NAD(P)-binding Rossmann-fold domains"/>
    <property type="match status" value="1"/>
</dbReference>
<dbReference type="AlphaFoldDB" id="A0A7C9MQP5"/>
<organism evidence="3 4">
    <name type="scientific">Furfurilactobacillus rossiae</name>
    <dbReference type="NCBI Taxonomy" id="231049"/>
    <lineage>
        <taxon>Bacteria</taxon>
        <taxon>Bacillati</taxon>
        <taxon>Bacillota</taxon>
        <taxon>Bacilli</taxon>
        <taxon>Lactobacillales</taxon>
        <taxon>Lactobacillaceae</taxon>
        <taxon>Furfurilactobacillus</taxon>
    </lineage>
</organism>
<dbReference type="EMBL" id="WEZT01000014">
    <property type="protein sequence ID" value="MYV05684.1"/>
    <property type="molecule type" value="Genomic_DNA"/>
</dbReference>
<proteinExistence type="inferred from homology"/>
<name>A0A7C9MQP5_9LACO</name>
<dbReference type="PANTHER" id="PTHR42760">
    <property type="entry name" value="SHORT-CHAIN DEHYDROGENASES/REDUCTASES FAMILY MEMBER"/>
    <property type="match status" value="1"/>
</dbReference>
<protein>
    <submittedName>
        <fullName evidence="3">SDR family oxidoreductase</fullName>
    </submittedName>
</protein>
<dbReference type="FunFam" id="3.40.50.720:FF:000084">
    <property type="entry name" value="Short-chain dehydrogenase reductase"/>
    <property type="match status" value="1"/>
</dbReference>
<dbReference type="Gene3D" id="3.40.50.720">
    <property type="entry name" value="NAD(P)-binding Rossmann-like Domain"/>
    <property type="match status" value="1"/>
</dbReference>
<dbReference type="CDD" id="cd05233">
    <property type="entry name" value="SDR_c"/>
    <property type="match status" value="1"/>
</dbReference>
<dbReference type="GO" id="GO:0008206">
    <property type="term" value="P:bile acid metabolic process"/>
    <property type="evidence" value="ECO:0007669"/>
    <property type="project" value="UniProtKB-ARBA"/>
</dbReference>
<evidence type="ECO:0000256" key="2">
    <source>
        <dbReference type="ARBA" id="ARBA00023002"/>
    </source>
</evidence>
<dbReference type="Pfam" id="PF13561">
    <property type="entry name" value="adh_short_C2"/>
    <property type="match status" value="1"/>
</dbReference>
<comment type="caution">
    <text evidence="3">The sequence shown here is derived from an EMBL/GenBank/DDBJ whole genome shotgun (WGS) entry which is preliminary data.</text>
</comment>
<evidence type="ECO:0000313" key="3">
    <source>
        <dbReference type="EMBL" id="MYV05684.1"/>
    </source>
</evidence>
<evidence type="ECO:0000256" key="1">
    <source>
        <dbReference type="ARBA" id="ARBA00006484"/>
    </source>
</evidence>
<dbReference type="PRINTS" id="PR00081">
    <property type="entry name" value="GDHRDH"/>
</dbReference>
<dbReference type="InterPro" id="IPR002347">
    <property type="entry name" value="SDR_fam"/>
</dbReference>
<sequence length="247" mass="26701">MKKVIVITGGTSGIGLATARAFAADEANQVIVIGRNPEKTQRVAIDYPSLTTYVADLSSVAEIDHVFKTIKQDYDHIDVLFANAGFGIFKPFGEITEDDFDRSVDLNYKGVFFTVQRAVPMMPKGSSVILNVSWTYHRGLDTASLYSSTKSAIAYLTKSLALELAPHGIRINAVSPGYTNTEQFNQQNMSKASFEDKIANVPMGRFGDASEIASTVQFLASPAASYISGQEIVIDGGLTAIQAEREG</sequence>
<dbReference type="GO" id="GO:0016616">
    <property type="term" value="F:oxidoreductase activity, acting on the CH-OH group of donors, NAD or NADP as acceptor"/>
    <property type="evidence" value="ECO:0007669"/>
    <property type="project" value="TreeGrafter"/>
</dbReference>
<gene>
    <name evidence="3" type="ORF">GB992_07495</name>
</gene>
<comment type="similarity">
    <text evidence="1">Belongs to the short-chain dehydrogenases/reductases (SDR) family.</text>
</comment>
<dbReference type="PRINTS" id="PR00080">
    <property type="entry name" value="SDRFAMILY"/>
</dbReference>
<evidence type="ECO:0000313" key="4">
    <source>
        <dbReference type="Proteomes" id="UP000480570"/>
    </source>
</evidence>
<dbReference type="InterPro" id="IPR020904">
    <property type="entry name" value="Sc_DH/Rdtase_CS"/>
</dbReference>
<reference evidence="3 4" key="1">
    <citation type="journal article" date="2019" name="Appl. Environ. Microbiol.">
        <title>Genetic determinants of hydroxycinnamic acid metabolism in heterofermentative lactobacilli.</title>
        <authorList>
            <person name="Gaur G."/>
            <person name="Oh J.H."/>
            <person name="Filannino P."/>
            <person name="Gobbetti M."/>
            <person name="van Pijkeren J.P."/>
            <person name="Ganzle M.G."/>
        </authorList>
    </citation>
    <scope>NUCLEOTIDE SEQUENCE [LARGE SCALE GENOMIC DNA]</scope>
    <source>
        <strain evidence="3 4">FUA3583</strain>
    </source>
</reference>
<accession>A0A7C9MQP5</accession>
<dbReference type="PROSITE" id="PS00061">
    <property type="entry name" value="ADH_SHORT"/>
    <property type="match status" value="1"/>
</dbReference>
<dbReference type="Proteomes" id="UP000480570">
    <property type="component" value="Unassembled WGS sequence"/>
</dbReference>
<keyword evidence="2" id="KW-0560">Oxidoreductase</keyword>
<dbReference type="InterPro" id="IPR036291">
    <property type="entry name" value="NAD(P)-bd_dom_sf"/>
</dbReference>